<feature type="transmembrane region" description="Helical" evidence="8">
    <location>
        <begin position="7"/>
        <end position="26"/>
    </location>
</feature>
<dbReference type="GO" id="GO:0055085">
    <property type="term" value="P:transmembrane transport"/>
    <property type="evidence" value="ECO:0007669"/>
    <property type="project" value="TreeGrafter"/>
</dbReference>
<evidence type="ECO:0000256" key="6">
    <source>
        <dbReference type="ARBA" id="ARBA00022989"/>
    </source>
</evidence>
<dbReference type="AlphaFoldDB" id="A0A6I1MH06"/>
<sequence length="374" mass="42073">MFKKKNFYFNLIPIILITIVLIKVVFNIETIFSGTIGTLFSILVPFIWALVIAYLINPLMLLIEKRLKLKRGLSTLLSYIIVFIFLYIGITVLVPAIFNSLLDLFKNLSDYTTSSEQWITNFISDLDMKSASEQIEKFAMEFLSKLTALLSNMLGGVLTQTIKITSSVVKFIFGFIISIYMLLDKDNLIYHAKRIILLIFPSEKKANYFLSFMTEANNIFGRFIIGKTIDSLIIGVLCYIGLILIKAPYAALIALIVGITNMIPYFGPFIGMVPGFLLTLFVDPSKSLWVLLFIFLLQQFDGWYLGPKILGDKVGVSPLFIILAVTLGGGLGGVIGMFISVPIIALIKIYGEKFLEYRAKAKDIDFSEKFKKSL</sequence>
<keyword evidence="10" id="KW-1185">Reference proteome</keyword>
<dbReference type="Pfam" id="PF01594">
    <property type="entry name" value="AI-2E_transport"/>
    <property type="match status" value="1"/>
</dbReference>
<feature type="transmembrane region" description="Helical" evidence="8">
    <location>
        <begin position="32"/>
        <end position="56"/>
    </location>
</feature>
<dbReference type="EMBL" id="WHJC01000015">
    <property type="protein sequence ID" value="MPQ42655.1"/>
    <property type="molecule type" value="Genomic_DNA"/>
</dbReference>
<dbReference type="PANTHER" id="PTHR21716:SF53">
    <property type="entry name" value="PERMEASE PERM-RELATED"/>
    <property type="match status" value="1"/>
</dbReference>
<comment type="subcellular location">
    <subcellularLocation>
        <location evidence="1">Cell membrane</location>
        <topology evidence="1">Multi-pass membrane protein</topology>
    </subcellularLocation>
</comment>
<accession>A0A6I1MH06</accession>
<dbReference type="PANTHER" id="PTHR21716">
    <property type="entry name" value="TRANSMEMBRANE PROTEIN"/>
    <property type="match status" value="1"/>
</dbReference>
<dbReference type="OrthoDB" id="9793390at2"/>
<feature type="transmembrane region" description="Helical" evidence="8">
    <location>
        <begin position="288"/>
        <end position="306"/>
    </location>
</feature>
<keyword evidence="7 8" id="KW-0472">Membrane</keyword>
<dbReference type="Proteomes" id="UP000430345">
    <property type="component" value="Unassembled WGS sequence"/>
</dbReference>
<feature type="transmembrane region" description="Helical" evidence="8">
    <location>
        <begin position="164"/>
        <end position="183"/>
    </location>
</feature>
<gene>
    <name evidence="9" type="ORF">GBZ86_02650</name>
</gene>
<feature type="transmembrane region" description="Helical" evidence="8">
    <location>
        <begin position="263"/>
        <end position="281"/>
    </location>
</feature>
<dbReference type="GO" id="GO:0005886">
    <property type="term" value="C:plasma membrane"/>
    <property type="evidence" value="ECO:0007669"/>
    <property type="project" value="UniProtKB-SubCell"/>
</dbReference>
<reference evidence="9 10" key="1">
    <citation type="submission" date="2019-10" db="EMBL/GenBank/DDBJ databases">
        <title>The Genome Sequence of Clostridium tarantellae Isolated from Fish Brain.</title>
        <authorList>
            <person name="Bano L."/>
            <person name="Kiel M."/>
            <person name="Sales G."/>
            <person name="Doxey A.C."/>
            <person name="Mansfield M.J."/>
            <person name="Schiavone M."/>
            <person name="Rossetto O."/>
            <person name="Pirazzini M."/>
            <person name="Dobrindt U."/>
            <person name="Montecucco C."/>
        </authorList>
    </citation>
    <scope>NUCLEOTIDE SEQUENCE [LARGE SCALE GENOMIC DNA]</scope>
    <source>
        <strain evidence="9 10">DSM 3997</strain>
    </source>
</reference>
<evidence type="ECO:0000256" key="4">
    <source>
        <dbReference type="ARBA" id="ARBA00022475"/>
    </source>
</evidence>
<evidence type="ECO:0000256" key="7">
    <source>
        <dbReference type="ARBA" id="ARBA00023136"/>
    </source>
</evidence>
<dbReference type="InterPro" id="IPR002549">
    <property type="entry name" value="AI-2E-like"/>
</dbReference>
<name>A0A6I1MH06_9CLOT</name>
<feature type="transmembrane region" description="Helical" evidence="8">
    <location>
        <begin position="76"/>
        <end position="98"/>
    </location>
</feature>
<evidence type="ECO:0000313" key="10">
    <source>
        <dbReference type="Proteomes" id="UP000430345"/>
    </source>
</evidence>
<keyword evidence="5 8" id="KW-0812">Transmembrane</keyword>
<keyword evidence="4" id="KW-1003">Cell membrane</keyword>
<feature type="transmembrane region" description="Helical" evidence="8">
    <location>
        <begin position="232"/>
        <end position="257"/>
    </location>
</feature>
<evidence type="ECO:0000256" key="8">
    <source>
        <dbReference type="SAM" id="Phobius"/>
    </source>
</evidence>
<evidence type="ECO:0000256" key="2">
    <source>
        <dbReference type="ARBA" id="ARBA00009773"/>
    </source>
</evidence>
<feature type="transmembrane region" description="Helical" evidence="8">
    <location>
        <begin position="318"/>
        <end position="350"/>
    </location>
</feature>
<comment type="caution">
    <text evidence="9">The sequence shown here is derived from an EMBL/GenBank/DDBJ whole genome shotgun (WGS) entry which is preliminary data.</text>
</comment>
<keyword evidence="6 8" id="KW-1133">Transmembrane helix</keyword>
<keyword evidence="3" id="KW-0813">Transport</keyword>
<proteinExistence type="inferred from homology"/>
<evidence type="ECO:0000256" key="3">
    <source>
        <dbReference type="ARBA" id="ARBA00022448"/>
    </source>
</evidence>
<organism evidence="9 10">
    <name type="scientific">Clostridium tarantellae</name>
    <dbReference type="NCBI Taxonomy" id="39493"/>
    <lineage>
        <taxon>Bacteria</taxon>
        <taxon>Bacillati</taxon>
        <taxon>Bacillota</taxon>
        <taxon>Clostridia</taxon>
        <taxon>Eubacteriales</taxon>
        <taxon>Clostridiaceae</taxon>
        <taxon>Clostridium</taxon>
    </lineage>
</organism>
<dbReference type="RefSeq" id="WP_152887477.1">
    <property type="nucleotide sequence ID" value="NZ_WHJC01000015.1"/>
</dbReference>
<comment type="similarity">
    <text evidence="2">Belongs to the autoinducer-2 exporter (AI-2E) (TC 2.A.86) family.</text>
</comment>
<evidence type="ECO:0000313" key="9">
    <source>
        <dbReference type="EMBL" id="MPQ42655.1"/>
    </source>
</evidence>
<protein>
    <submittedName>
        <fullName evidence="9">AI-2E family transporter</fullName>
    </submittedName>
</protein>
<evidence type="ECO:0000256" key="5">
    <source>
        <dbReference type="ARBA" id="ARBA00022692"/>
    </source>
</evidence>
<evidence type="ECO:0000256" key="1">
    <source>
        <dbReference type="ARBA" id="ARBA00004651"/>
    </source>
</evidence>